<proteinExistence type="predicted"/>
<feature type="transmembrane region" description="Helical" evidence="2">
    <location>
        <begin position="70"/>
        <end position="90"/>
    </location>
</feature>
<evidence type="ECO:0000256" key="2">
    <source>
        <dbReference type="SAM" id="Phobius"/>
    </source>
</evidence>
<keyword evidence="2" id="KW-1133">Transmembrane helix</keyword>
<keyword evidence="2" id="KW-0812">Transmembrane</keyword>
<organism evidence="3 4">
    <name type="scientific">Mycena venus</name>
    <dbReference type="NCBI Taxonomy" id="2733690"/>
    <lineage>
        <taxon>Eukaryota</taxon>
        <taxon>Fungi</taxon>
        <taxon>Dikarya</taxon>
        <taxon>Basidiomycota</taxon>
        <taxon>Agaricomycotina</taxon>
        <taxon>Agaricomycetes</taxon>
        <taxon>Agaricomycetidae</taxon>
        <taxon>Agaricales</taxon>
        <taxon>Marasmiineae</taxon>
        <taxon>Mycenaceae</taxon>
        <taxon>Mycena</taxon>
    </lineage>
</organism>
<dbReference type="EMBL" id="JACAZI010000004">
    <property type="protein sequence ID" value="KAF7362400.1"/>
    <property type="molecule type" value="Genomic_DNA"/>
</dbReference>
<evidence type="ECO:0000256" key="1">
    <source>
        <dbReference type="SAM" id="MobiDB-lite"/>
    </source>
</evidence>
<dbReference type="AlphaFoldDB" id="A0A8H6YJQ2"/>
<accession>A0A8H6YJQ2</accession>
<dbReference type="Proteomes" id="UP000620124">
    <property type="component" value="Unassembled WGS sequence"/>
</dbReference>
<evidence type="ECO:0000313" key="4">
    <source>
        <dbReference type="Proteomes" id="UP000620124"/>
    </source>
</evidence>
<gene>
    <name evidence="3" type="ORF">MVEN_00587200</name>
</gene>
<comment type="caution">
    <text evidence="3">The sequence shown here is derived from an EMBL/GenBank/DDBJ whole genome shotgun (WGS) entry which is preliminary data.</text>
</comment>
<feature type="compositionally biased region" description="Basic residues" evidence="1">
    <location>
        <begin position="47"/>
        <end position="56"/>
    </location>
</feature>
<protein>
    <submittedName>
        <fullName evidence="3">Uncharacterized protein</fullName>
    </submittedName>
</protein>
<keyword evidence="4" id="KW-1185">Reference proteome</keyword>
<feature type="region of interest" description="Disordered" evidence="1">
    <location>
        <begin position="28"/>
        <end position="61"/>
    </location>
</feature>
<reference evidence="3" key="1">
    <citation type="submission" date="2020-05" db="EMBL/GenBank/DDBJ databases">
        <title>Mycena genomes resolve the evolution of fungal bioluminescence.</title>
        <authorList>
            <person name="Tsai I.J."/>
        </authorList>
    </citation>
    <scope>NUCLEOTIDE SEQUENCE</scope>
    <source>
        <strain evidence="3">CCC161011</strain>
    </source>
</reference>
<feature type="region of interest" description="Disordered" evidence="1">
    <location>
        <begin position="129"/>
        <end position="171"/>
    </location>
</feature>
<evidence type="ECO:0000313" key="3">
    <source>
        <dbReference type="EMBL" id="KAF7362400.1"/>
    </source>
</evidence>
<feature type="compositionally biased region" description="Basic and acidic residues" evidence="1">
    <location>
        <begin position="150"/>
        <end position="162"/>
    </location>
</feature>
<sequence length="171" mass="19271">MILDNPNDRALNGLQTLSSRLPKIFQSDIPQQLPPPYSLIAPLAPQRRSRERRPKMRERPQTAQFSLNSFVTYAVLISVLLNCLLVALLFHVAHGSGDRAAHAYAYGKHMYHPNGLKNNRVVRGVDRNATGLNSASHPRRGGDVFGSGRIQERRDSSDYEGQRHRRGSNHR</sequence>
<name>A0A8H6YJQ2_9AGAR</name>
<keyword evidence="2" id="KW-0472">Membrane</keyword>